<keyword evidence="1" id="KW-1133">Transmembrane helix</keyword>
<evidence type="ECO:0000313" key="3">
    <source>
        <dbReference type="Proteomes" id="UP000029878"/>
    </source>
</evidence>
<dbReference type="OrthoDB" id="9974211at2"/>
<comment type="caution">
    <text evidence="2">The sequence shown here is derived from an EMBL/GenBank/DDBJ whole genome shotgun (WGS) entry which is preliminary data.</text>
</comment>
<organism evidence="2 3">
    <name type="scientific">Helicobacter trogontum</name>
    <dbReference type="NCBI Taxonomy" id="50960"/>
    <lineage>
        <taxon>Bacteria</taxon>
        <taxon>Pseudomonadati</taxon>
        <taxon>Campylobacterota</taxon>
        <taxon>Epsilonproteobacteria</taxon>
        <taxon>Campylobacterales</taxon>
        <taxon>Helicobacteraceae</taxon>
        <taxon>Helicobacter</taxon>
    </lineage>
</organism>
<feature type="transmembrane region" description="Helical" evidence="1">
    <location>
        <begin position="35"/>
        <end position="55"/>
    </location>
</feature>
<keyword evidence="1" id="KW-0812">Transmembrane</keyword>
<name>A0A4V6HZ34_9HELI</name>
<dbReference type="RefSeq" id="WP_034346430.1">
    <property type="nucleotide sequence ID" value="NZ_FZNG01000003.1"/>
</dbReference>
<dbReference type="Proteomes" id="UP000029878">
    <property type="component" value="Unassembled WGS sequence"/>
</dbReference>
<proteinExistence type="predicted"/>
<feature type="transmembrane region" description="Helical" evidence="1">
    <location>
        <begin position="141"/>
        <end position="160"/>
    </location>
</feature>
<feature type="transmembrane region" description="Helical" evidence="1">
    <location>
        <begin position="98"/>
        <end position="121"/>
    </location>
</feature>
<accession>A0A4V6HZ34</accession>
<evidence type="ECO:0000313" key="2">
    <source>
        <dbReference type="EMBL" id="TLD82962.1"/>
    </source>
</evidence>
<protein>
    <submittedName>
        <fullName evidence="2">Uncharacterized protein</fullName>
    </submittedName>
</protein>
<dbReference type="EMBL" id="JRPL02000013">
    <property type="protein sequence ID" value="TLD82962.1"/>
    <property type="molecule type" value="Genomic_DNA"/>
</dbReference>
<gene>
    <name evidence="2" type="ORF">LS81_006345</name>
</gene>
<dbReference type="AlphaFoldDB" id="A0A4V6HZ34"/>
<reference evidence="2 3" key="1">
    <citation type="journal article" date="2014" name="Genome Announc.">
        <title>Draft genome sequences of eight enterohepatic helicobacter species isolated from both laboratory and wild rodents.</title>
        <authorList>
            <person name="Sheh A."/>
            <person name="Shen Z."/>
            <person name="Fox J.G."/>
        </authorList>
    </citation>
    <scope>NUCLEOTIDE SEQUENCE [LARGE SCALE GENOMIC DNA]</scope>
    <source>
        <strain evidence="2 3">ATCC 700114</strain>
    </source>
</reference>
<feature type="transmembrane region" description="Helical" evidence="1">
    <location>
        <begin position="61"/>
        <end position="86"/>
    </location>
</feature>
<sequence>MLGSYTNEAIGMFFIYHINIFALFFIVLFYRKDRFLVGLPLFFGYCASIVVLYFLNNPLQSYIKIFGVLYYAGMGLIFALCVFVSIERFKRHKSGQNFIIGFSLGFFILILSVLASIALLYGLSLLFGSHRAFLRFLVKESLVLGVFLLYFVARNVYGLWGKTKGVAQNKVYYLVFMFGSVVLVLNFLPYVVEFFKRISIYYYS</sequence>
<keyword evidence="1" id="KW-0472">Membrane</keyword>
<evidence type="ECO:0000256" key="1">
    <source>
        <dbReference type="SAM" id="Phobius"/>
    </source>
</evidence>
<feature type="transmembrane region" description="Helical" evidence="1">
    <location>
        <begin position="12"/>
        <end position="30"/>
    </location>
</feature>
<feature type="transmembrane region" description="Helical" evidence="1">
    <location>
        <begin position="172"/>
        <end position="192"/>
    </location>
</feature>